<keyword evidence="9" id="KW-0479">Metal-binding</keyword>
<keyword evidence="13" id="KW-0472">Membrane</keyword>
<dbReference type="EMBL" id="DS985272">
    <property type="protein sequence ID" value="EDV19514.1"/>
    <property type="molecule type" value="Genomic_DNA"/>
</dbReference>
<dbReference type="InParanoid" id="B3SCR0"/>
<comment type="subcellular location">
    <subcellularLocation>
        <location evidence="2">Cell membrane</location>
    </subcellularLocation>
    <subcellularLocation>
        <location evidence="3">Cytoplasm</location>
    </subcellularLocation>
    <subcellularLocation>
        <location evidence="1">Nucleus</location>
    </subcellularLocation>
</comment>
<evidence type="ECO:0000256" key="3">
    <source>
        <dbReference type="ARBA" id="ARBA00004496"/>
    </source>
</evidence>
<evidence type="ECO:0000256" key="11">
    <source>
        <dbReference type="ARBA" id="ARBA00022837"/>
    </source>
</evidence>
<feature type="domain" description="EF-hand" evidence="17">
    <location>
        <begin position="156"/>
        <end position="186"/>
    </location>
</feature>
<keyword evidence="7" id="KW-0597">Phosphoprotein</keyword>
<dbReference type="FunCoup" id="B3SCR0">
    <property type="interactions" value="1413"/>
</dbReference>
<evidence type="ECO:0000256" key="4">
    <source>
        <dbReference type="ARBA" id="ARBA00022448"/>
    </source>
</evidence>
<keyword evidence="19" id="KW-1185">Reference proteome</keyword>
<dbReference type="Proteomes" id="UP000009022">
    <property type="component" value="Unassembled WGS sequence"/>
</dbReference>
<name>B3SCR0_TRIAD</name>
<accession>B3SCR0</accession>
<evidence type="ECO:0000256" key="16">
    <source>
        <dbReference type="ARBA" id="ARBA00038164"/>
    </source>
</evidence>
<dbReference type="OrthoDB" id="191686at2759"/>
<keyword evidence="5" id="KW-1003">Cell membrane</keyword>
<dbReference type="GO" id="GO:0005886">
    <property type="term" value="C:plasma membrane"/>
    <property type="evidence" value="ECO:0000318"/>
    <property type="project" value="GO_Central"/>
</dbReference>
<dbReference type="STRING" id="10228.B3SCR0"/>
<dbReference type="Gene3D" id="1.10.238.10">
    <property type="entry name" value="EF-hand"/>
    <property type="match status" value="1"/>
</dbReference>
<dbReference type="SMART" id="SM00054">
    <property type="entry name" value="EFh"/>
    <property type="match status" value="3"/>
</dbReference>
<evidence type="ECO:0000256" key="10">
    <source>
        <dbReference type="ARBA" id="ARBA00022737"/>
    </source>
</evidence>
<gene>
    <name evidence="18" type="ORF">TRIADDRAFT_33396</name>
</gene>
<dbReference type="CTD" id="6759229"/>
<dbReference type="Pfam" id="PF13499">
    <property type="entry name" value="EF-hand_7"/>
    <property type="match status" value="1"/>
</dbReference>
<dbReference type="KEGG" id="tad:TRIADDRAFT_33396"/>
<dbReference type="GO" id="GO:0015031">
    <property type="term" value="P:protein transport"/>
    <property type="evidence" value="ECO:0007669"/>
    <property type="project" value="UniProtKB-KW"/>
</dbReference>
<dbReference type="HOGENOM" id="CLU_061288_10_5_1"/>
<evidence type="ECO:0000256" key="12">
    <source>
        <dbReference type="ARBA" id="ARBA00022927"/>
    </source>
</evidence>
<dbReference type="InterPro" id="IPR051875">
    <property type="entry name" value="Calcineurin_B_homologous"/>
</dbReference>
<feature type="domain" description="EF-hand" evidence="17">
    <location>
        <begin position="26"/>
        <end position="61"/>
    </location>
</feature>
<dbReference type="PhylomeDB" id="B3SCR0"/>
<dbReference type="GO" id="GO:0005509">
    <property type="term" value="F:calcium ion binding"/>
    <property type="evidence" value="ECO:0000318"/>
    <property type="project" value="GO_Central"/>
</dbReference>
<dbReference type="FunFam" id="1.10.238.10:FF:000003">
    <property type="entry name" value="Calmodulin A"/>
    <property type="match status" value="1"/>
</dbReference>
<evidence type="ECO:0000313" key="18">
    <source>
        <dbReference type="EMBL" id="EDV19514.1"/>
    </source>
</evidence>
<keyword evidence="15" id="KW-0449">Lipoprotein</keyword>
<evidence type="ECO:0000256" key="15">
    <source>
        <dbReference type="ARBA" id="ARBA00023288"/>
    </source>
</evidence>
<dbReference type="PROSITE" id="PS00018">
    <property type="entry name" value="EF_HAND_1"/>
    <property type="match status" value="2"/>
</dbReference>
<keyword evidence="8" id="KW-0519">Myristate</keyword>
<dbReference type="SUPFAM" id="SSF47473">
    <property type="entry name" value="EF-hand"/>
    <property type="match status" value="1"/>
</dbReference>
<dbReference type="RefSeq" id="XP_002118031.1">
    <property type="nucleotide sequence ID" value="XM_002117995.1"/>
</dbReference>
<evidence type="ECO:0000313" key="19">
    <source>
        <dbReference type="Proteomes" id="UP000009022"/>
    </source>
</evidence>
<comment type="similarity">
    <text evidence="16">Belongs to the calcineurin regulatory subunit family. CHP subfamily.</text>
</comment>
<keyword evidence="14" id="KW-0539">Nucleus</keyword>
<keyword evidence="10" id="KW-0677">Repeat</keyword>
<evidence type="ECO:0000256" key="6">
    <source>
        <dbReference type="ARBA" id="ARBA00022490"/>
    </source>
</evidence>
<proteinExistence type="inferred from homology"/>
<reference evidence="18 19" key="1">
    <citation type="journal article" date="2008" name="Nature">
        <title>The Trichoplax genome and the nature of placozoans.</title>
        <authorList>
            <person name="Srivastava M."/>
            <person name="Begovic E."/>
            <person name="Chapman J."/>
            <person name="Putnam N.H."/>
            <person name="Hellsten U."/>
            <person name="Kawashima T."/>
            <person name="Kuo A."/>
            <person name="Mitros T."/>
            <person name="Salamov A."/>
            <person name="Carpenter M.L."/>
            <person name="Signorovitch A.Y."/>
            <person name="Moreno M.A."/>
            <person name="Kamm K."/>
            <person name="Grimwood J."/>
            <person name="Schmutz J."/>
            <person name="Shapiro H."/>
            <person name="Grigoriev I.V."/>
            <person name="Buss L.W."/>
            <person name="Schierwater B."/>
            <person name="Dellaporta S.L."/>
            <person name="Rokhsar D.S."/>
        </authorList>
    </citation>
    <scope>NUCLEOTIDE SEQUENCE [LARGE SCALE GENOMIC DNA]</scope>
    <source>
        <strain evidence="18 19">Grell-BS-1999</strain>
    </source>
</reference>
<dbReference type="AlphaFoldDB" id="B3SCR0"/>
<keyword evidence="6" id="KW-0963">Cytoplasm</keyword>
<dbReference type="CDD" id="cd00051">
    <property type="entry name" value="EFh"/>
    <property type="match status" value="1"/>
</dbReference>
<evidence type="ECO:0000256" key="8">
    <source>
        <dbReference type="ARBA" id="ARBA00022707"/>
    </source>
</evidence>
<organism evidence="18 19">
    <name type="scientific">Trichoplax adhaerens</name>
    <name type="common">Trichoplax reptans</name>
    <dbReference type="NCBI Taxonomy" id="10228"/>
    <lineage>
        <taxon>Eukaryota</taxon>
        <taxon>Metazoa</taxon>
        <taxon>Placozoa</taxon>
        <taxon>Uniplacotomia</taxon>
        <taxon>Trichoplacea</taxon>
        <taxon>Trichoplacidae</taxon>
        <taxon>Trichoplax</taxon>
    </lineage>
</organism>
<dbReference type="PROSITE" id="PS50222">
    <property type="entry name" value="EF_HAND_2"/>
    <property type="match status" value="3"/>
</dbReference>
<evidence type="ECO:0000256" key="1">
    <source>
        <dbReference type="ARBA" id="ARBA00004123"/>
    </source>
</evidence>
<sequence>MGSNSSLILRPEEIAAIQKETHFSPSQIQRLHSRFSTLDKRNTGSLTREEFMRIPELAINPLGDRIIESFFWDSTNNGAEPSINFRQFMRTLALFRPCKPNEKPQAIEEIREQKLKYAFKMYDLDHDGKISRHELLDILHMMVGTNISDEQLGCIADRAIVEADTDEDGCISFDEFKKALEKVDVEQKMSIRFLH</sequence>
<evidence type="ECO:0000256" key="2">
    <source>
        <dbReference type="ARBA" id="ARBA00004236"/>
    </source>
</evidence>
<dbReference type="eggNOG" id="KOG0034">
    <property type="taxonomic scope" value="Eukaryota"/>
</dbReference>
<dbReference type="GeneID" id="6759229"/>
<evidence type="ECO:0000259" key="17">
    <source>
        <dbReference type="PROSITE" id="PS50222"/>
    </source>
</evidence>
<feature type="domain" description="EF-hand" evidence="17">
    <location>
        <begin position="110"/>
        <end position="145"/>
    </location>
</feature>
<keyword evidence="11" id="KW-0106">Calcium</keyword>
<dbReference type="InterPro" id="IPR011992">
    <property type="entry name" value="EF-hand-dom_pair"/>
</dbReference>
<dbReference type="GO" id="GO:0005737">
    <property type="term" value="C:cytoplasm"/>
    <property type="evidence" value="ECO:0007669"/>
    <property type="project" value="UniProtKB-SubCell"/>
</dbReference>
<evidence type="ECO:0000256" key="13">
    <source>
        <dbReference type="ARBA" id="ARBA00023136"/>
    </source>
</evidence>
<dbReference type="OMA" id="LKFAFRM"/>
<evidence type="ECO:0000256" key="5">
    <source>
        <dbReference type="ARBA" id="ARBA00022475"/>
    </source>
</evidence>
<evidence type="ECO:0000256" key="9">
    <source>
        <dbReference type="ARBA" id="ARBA00022723"/>
    </source>
</evidence>
<dbReference type="PANTHER" id="PTHR46002">
    <property type="entry name" value="EG:114D9.1 PROTEIN-RELATED"/>
    <property type="match status" value="1"/>
</dbReference>
<evidence type="ECO:0000256" key="14">
    <source>
        <dbReference type="ARBA" id="ARBA00023242"/>
    </source>
</evidence>
<evidence type="ECO:0000256" key="7">
    <source>
        <dbReference type="ARBA" id="ARBA00022553"/>
    </source>
</evidence>
<keyword evidence="12" id="KW-0653">Protein transport</keyword>
<keyword evidence="4" id="KW-0813">Transport</keyword>
<dbReference type="GO" id="GO:0005634">
    <property type="term" value="C:nucleus"/>
    <property type="evidence" value="ECO:0007669"/>
    <property type="project" value="UniProtKB-SubCell"/>
</dbReference>
<protein>
    <recommendedName>
        <fullName evidence="17">EF-hand domain-containing protein</fullName>
    </recommendedName>
</protein>
<dbReference type="InterPro" id="IPR018247">
    <property type="entry name" value="EF_Hand_1_Ca_BS"/>
</dbReference>
<dbReference type="InterPro" id="IPR002048">
    <property type="entry name" value="EF_hand_dom"/>
</dbReference>